<dbReference type="EMBL" id="AP011112">
    <property type="protein sequence ID" value="BAI69852.1"/>
    <property type="molecule type" value="Genomic_DNA"/>
</dbReference>
<dbReference type="Proteomes" id="UP000002574">
    <property type="component" value="Chromosome"/>
</dbReference>
<dbReference type="CDD" id="cd03789">
    <property type="entry name" value="GT9_LPS_heptosyltransferase"/>
    <property type="match status" value="1"/>
</dbReference>
<dbReference type="eggNOG" id="COG0859">
    <property type="taxonomic scope" value="Bacteria"/>
</dbReference>
<dbReference type="InterPro" id="IPR002201">
    <property type="entry name" value="Glyco_trans_9"/>
</dbReference>
<dbReference type="OrthoDB" id="9768048at2"/>
<dbReference type="PANTHER" id="PTHR30160">
    <property type="entry name" value="TETRAACYLDISACCHARIDE 4'-KINASE-RELATED"/>
    <property type="match status" value="1"/>
</dbReference>
<dbReference type="RefSeq" id="WP_012964032.1">
    <property type="nucleotide sequence ID" value="NC_013799.1"/>
</dbReference>
<dbReference type="AlphaFoldDB" id="D3DJ50"/>
<sequence length="351" mass="39920">MLFGGKRIGRILMLMGHSAGIGDLLRGSASWRALKNKFPDAELHLLFLTKDKGAVSERLISRHHLLSSFHVIDKRLRSIKDWRDFFKHFEEVLLKIKPDLIIDFEPHGLKSSFLCLYARVKYRVPSIGVGEIPFRSPFYTLASPPSRSINSPDYTDRFFVVLKALGIERNGIPIELEETPEALEFRKKFRSKFGIPPDKPIIGLNIGCGTPDALWKRPRLDLLRQVVYSLQKQTGSFLVLSGADFERDINEEFLKSYPLQALDLSGKTDILELPGLIRSCSLFISTDSGPYHMSVALRVPTLGIFVKDFPASYHHHPWVSCIILKDEGDIPNLVSEGFRLYKHFSQKEENA</sequence>
<dbReference type="CAZy" id="GT9">
    <property type="family name" value="Glycosyltransferase Family 9"/>
</dbReference>
<dbReference type="SUPFAM" id="SSF53756">
    <property type="entry name" value="UDP-Glycosyltransferase/glycogen phosphorylase"/>
    <property type="match status" value="1"/>
</dbReference>
<keyword evidence="2 3" id="KW-0808">Transferase</keyword>
<gene>
    <name evidence="3" type="ordered locus">HTH_1401</name>
</gene>
<evidence type="ECO:0000313" key="4">
    <source>
        <dbReference type="Proteomes" id="UP000002574"/>
    </source>
</evidence>
<dbReference type="GO" id="GO:0005829">
    <property type="term" value="C:cytosol"/>
    <property type="evidence" value="ECO:0007669"/>
    <property type="project" value="TreeGrafter"/>
</dbReference>
<dbReference type="InterPro" id="IPR051199">
    <property type="entry name" value="LPS_LOS_Heptosyltrfase"/>
</dbReference>
<dbReference type="GO" id="GO:0008713">
    <property type="term" value="F:ADP-heptose-lipopolysaccharide heptosyltransferase activity"/>
    <property type="evidence" value="ECO:0007669"/>
    <property type="project" value="TreeGrafter"/>
</dbReference>
<dbReference type="STRING" id="608538.HTH_1401"/>
<evidence type="ECO:0000256" key="1">
    <source>
        <dbReference type="ARBA" id="ARBA00022676"/>
    </source>
</evidence>
<keyword evidence="1" id="KW-0328">Glycosyltransferase</keyword>
<evidence type="ECO:0000256" key="2">
    <source>
        <dbReference type="ARBA" id="ARBA00022679"/>
    </source>
</evidence>
<dbReference type="KEGG" id="hth:HTH_1401"/>
<dbReference type="PATRIC" id="fig|608538.5.peg.1422"/>
<reference evidence="3 4" key="1">
    <citation type="journal article" date="2010" name="J. Bacteriol.">
        <title>Complete genome sequence of the thermophilic, obligately chemolithoautotrophic hydrogen-oxidizing bacterium Hydrogenobacter thermophilus TK-6.</title>
        <authorList>
            <person name="Arai H."/>
            <person name="Kanbe H."/>
            <person name="Ishii M."/>
            <person name="Igarashi Y."/>
        </authorList>
    </citation>
    <scope>NUCLEOTIDE SEQUENCE [LARGE SCALE GENOMIC DNA]</scope>
    <source>
        <strain evidence="4">DSM 6534 / IAM 12695 / TK-6 [Tokyo]</strain>
    </source>
</reference>
<dbReference type="GO" id="GO:0009244">
    <property type="term" value="P:lipopolysaccharide core region biosynthetic process"/>
    <property type="evidence" value="ECO:0007669"/>
    <property type="project" value="TreeGrafter"/>
</dbReference>
<name>D3DJ50_HYDTT</name>
<dbReference type="KEGG" id="hte:Hydth_1391"/>
<proteinExistence type="predicted"/>
<evidence type="ECO:0000313" key="3">
    <source>
        <dbReference type="EMBL" id="BAI69852.1"/>
    </source>
</evidence>
<protein>
    <submittedName>
        <fullName evidence="3">Glycosyl transferase, family 9</fullName>
    </submittedName>
</protein>
<dbReference type="Pfam" id="PF01075">
    <property type="entry name" value="Glyco_transf_9"/>
    <property type="match status" value="1"/>
</dbReference>
<accession>D3DJ50</accession>
<organism evidence="3 4">
    <name type="scientific">Hydrogenobacter thermophilus (strain DSM 6534 / IAM 12695 / TK-6)</name>
    <dbReference type="NCBI Taxonomy" id="608538"/>
    <lineage>
        <taxon>Bacteria</taxon>
        <taxon>Pseudomonadati</taxon>
        <taxon>Aquificota</taxon>
        <taxon>Aquificia</taxon>
        <taxon>Aquificales</taxon>
        <taxon>Aquificaceae</taxon>
        <taxon>Hydrogenobacter</taxon>
    </lineage>
</organism>
<dbReference type="Gene3D" id="3.40.50.2000">
    <property type="entry name" value="Glycogen Phosphorylase B"/>
    <property type="match status" value="2"/>
</dbReference>
<keyword evidence="4" id="KW-1185">Reference proteome</keyword>